<gene>
    <name evidence="4" type="ORF">P0082_11355</name>
</gene>
<keyword evidence="5" id="KW-1185">Reference proteome</keyword>
<reference evidence="4 5" key="1">
    <citation type="submission" date="2023-04" db="EMBL/GenBank/DDBJ databases">
        <title>Spirochaete genome identified in red abalone sample constitutes a novel genus.</title>
        <authorList>
            <person name="Sharma S.P."/>
            <person name="Purcell C.M."/>
            <person name="Hyde J.R."/>
            <person name="Severin A.J."/>
        </authorList>
    </citation>
    <scope>NUCLEOTIDE SEQUENCE [LARGE SCALE GENOMIC DNA]</scope>
    <source>
        <strain evidence="4 5">SP-2023</strain>
    </source>
</reference>
<dbReference type="SMART" id="SM00530">
    <property type="entry name" value="HTH_XRE"/>
    <property type="match status" value="1"/>
</dbReference>
<dbReference type="Pfam" id="PF01381">
    <property type="entry name" value="HTH_3"/>
    <property type="match status" value="1"/>
</dbReference>
<dbReference type="PANTHER" id="PTHR46797">
    <property type="entry name" value="HTH-TYPE TRANSCRIPTIONAL REGULATOR"/>
    <property type="match status" value="1"/>
</dbReference>
<feature type="region of interest" description="Disordered" evidence="2">
    <location>
        <begin position="1"/>
        <end position="21"/>
    </location>
</feature>
<feature type="domain" description="HTH cro/C1-type" evidence="3">
    <location>
        <begin position="30"/>
        <end position="85"/>
    </location>
</feature>
<sequence length="124" mass="13915">MKEQMTRNTSNSSTKAPGSEEELRLILKDNIKRLRKARSMSQENLAEAAGLSIAYVGGIEIAIKSPSLQSLCSIARALQVEVHQLLRPQFASDITDDEQQVFCNELSRELQLGFKQLLEQLLKK</sequence>
<feature type="compositionally biased region" description="Polar residues" evidence="2">
    <location>
        <begin position="1"/>
        <end position="16"/>
    </location>
</feature>
<dbReference type="InterPro" id="IPR010982">
    <property type="entry name" value="Lambda_DNA-bd_dom_sf"/>
</dbReference>
<evidence type="ECO:0000256" key="2">
    <source>
        <dbReference type="SAM" id="MobiDB-lite"/>
    </source>
</evidence>
<evidence type="ECO:0000259" key="3">
    <source>
        <dbReference type="SMART" id="SM00530"/>
    </source>
</evidence>
<evidence type="ECO:0000313" key="4">
    <source>
        <dbReference type="EMBL" id="WGK69063.1"/>
    </source>
</evidence>
<dbReference type="InterPro" id="IPR001387">
    <property type="entry name" value="Cro/C1-type_HTH"/>
</dbReference>
<dbReference type="SUPFAM" id="SSF47413">
    <property type="entry name" value="lambda repressor-like DNA-binding domains"/>
    <property type="match status" value="1"/>
</dbReference>
<dbReference type="RefSeq" id="WP_326927251.1">
    <property type="nucleotide sequence ID" value="NZ_CP123443.1"/>
</dbReference>
<evidence type="ECO:0000256" key="1">
    <source>
        <dbReference type="ARBA" id="ARBA00023125"/>
    </source>
</evidence>
<dbReference type="Gene3D" id="1.10.260.40">
    <property type="entry name" value="lambda repressor-like DNA-binding domains"/>
    <property type="match status" value="1"/>
</dbReference>
<protein>
    <submittedName>
        <fullName evidence="4">Helix-turn-helix transcriptional regulator</fullName>
    </submittedName>
</protein>
<organism evidence="4 5">
    <name type="scientific">Candidatus Haliotispira prima</name>
    <dbReference type="NCBI Taxonomy" id="3034016"/>
    <lineage>
        <taxon>Bacteria</taxon>
        <taxon>Pseudomonadati</taxon>
        <taxon>Spirochaetota</taxon>
        <taxon>Spirochaetia</taxon>
        <taxon>Spirochaetales</taxon>
        <taxon>Spirochaetaceae</taxon>
        <taxon>Candidatus Haliotispira</taxon>
    </lineage>
</organism>
<dbReference type="PANTHER" id="PTHR46797:SF1">
    <property type="entry name" value="METHYLPHOSPHONATE SYNTHASE"/>
    <property type="match status" value="1"/>
</dbReference>
<evidence type="ECO:0000313" key="5">
    <source>
        <dbReference type="Proteomes" id="UP001228690"/>
    </source>
</evidence>
<accession>A0ABY8MGN9</accession>
<dbReference type="Proteomes" id="UP001228690">
    <property type="component" value="Chromosome"/>
</dbReference>
<keyword evidence="1" id="KW-0238">DNA-binding</keyword>
<dbReference type="InterPro" id="IPR050807">
    <property type="entry name" value="TransReg_Diox_bact_type"/>
</dbReference>
<proteinExistence type="predicted"/>
<dbReference type="EMBL" id="CP123443">
    <property type="protein sequence ID" value="WGK69063.1"/>
    <property type="molecule type" value="Genomic_DNA"/>
</dbReference>
<name>A0ABY8MGN9_9SPIO</name>
<dbReference type="CDD" id="cd00093">
    <property type="entry name" value="HTH_XRE"/>
    <property type="match status" value="1"/>
</dbReference>